<keyword evidence="1 3" id="KW-0560">Oxidoreductase</keyword>
<dbReference type="SUPFAM" id="SSF51905">
    <property type="entry name" value="FAD/NAD(P)-binding domain"/>
    <property type="match status" value="1"/>
</dbReference>
<dbReference type="GO" id="GO:0016491">
    <property type="term" value="F:oxidoreductase activity"/>
    <property type="evidence" value="ECO:0007669"/>
    <property type="project" value="UniProtKB-KW"/>
</dbReference>
<dbReference type="PANTHER" id="PTHR13847:SF281">
    <property type="entry name" value="FAD DEPENDENT OXIDOREDUCTASE DOMAIN-CONTAINING PROTEIN"/>
    <property type="match status" value="1"/>
</dbReference>
<reference evidence="3 4" key="1">
    <citation type="submission" date="2023-08" db="EMBL/GenBank/DDBJ databases">
        <title>Implementing the SeqCode for naming new Mesorhizobium species isolated from Vachellia karroo root nodules.</title>
        <authorList>
            <person name="Van Lill M."/>
        </authorList>
    </citation>
    <scope>NUCLEOTIDE SEQUENCE [LARGE SCALE GENOMIC DNA]</scope>
    <source>
        <strain evidence="3 4">VK3E</strain>
    </source>
</reference>
<evidence type="ECO:0000313" key="4">
    <source>
        <dbReference type="Proteomes" id="UP001272097"/>
    </source>
</evidence>
<proteinExistence type="predicted"/>
<evidence type="ECO:0000259" key="2">
    <source>
        <dbReference type="Pfam" id="PF01266"/>
    </source>
</evidence>
<dbReference type="Gene3D" id="3.30.9.10">
    <property type="entry name" value="D-Amino Acid Oxidase, subunit A, domain 2"/>
    <property type="match status" value="1"/>
</dbReference>
<dbReference type="Gene3D" id="3.50.50.60">
    <property type="entry name" value="FAD/NAD(P)-binding domain"/>
    <property type="match status" value="1"/>
</dbReference>
<comment type="caution">
    <text evidence="3">The sequence shown here is derived from an EMBL/GenBank/DDBJ whole genome shotgun (WGS) entry which is preliminary data.</text>
</comment>
<sequence>MGAAFLHPQFKNEPYWHEAAPRRDGPFADVPRSVDVLIVGSGYTGMSAARTLAKAGRQVVVLDAGRPGDGASSRNAGFVGTSLLASFSRLRKIAGVEKAVEAYTEAKRAYAFVTELIRQESIDCTFEQNGRIYWAYTTSQLDGLKSEFAEMQRHLGKKGEIIGPDHASGESGSRLYCGGLLLPETGALHPGKWHDGLMGLAEAAGATVIGKVAVKKIAPAGKGHSVSTTRGTVNAREVIVATDGYIGNETPALRRRILPVNVQVVATEPLAPGVVQRIMPTHRVHADVRAMPQYWRLSPDKTRLLLCARSGLPNGDMVAQVRANHRSIVELFPQLEGARITHYWTGRTGFTSNRMPHLGTRDGIHFALGFNGAGVAMGAYIGHCIASRVIGGGGCGSVFSEGKFATVPFGASGSRFVPLLSTLATIRRWLEIQAG</sequence>
<accession>A0ABU4X8D0</accession>
<dbReference type="InterPro" id="IPR036188">
    <property type="entry name" value="FAD/NAD-bd_sf"/>
</dbReference>
<keyword evidence="4" id="KW-1185">Reference proteome</keyword>
<dbReference type="InterPro" id="IPR006076">
    <property type="entry name" value="FAD-dep_OxRdtase"/>
</dbReference>
<organism evidence="3 4">
    <name type="scientific">Mesorhizobium australafricanum</name>
    <dbReference type="NCBI Taxonomy" id="3072311"/>
    <lineage>
        <taxon>Bacteria</taxon>
        <taxon>Pseudomonadati</taxon>
        <taxon>Pseudomonadota</taxon>
        <taxon>Alphaproteobacteria</taxon>
        <taxon>Hyphomicrobiales</taxon>
        <taxon>Phyllobacteriaceae</taxon>
        <taxon>Mesorhizobium</taxon>
    </lineage>
</organism>
<evidence type="ECO:0000313" key="3">
    <source>
        <dbReference type="EMBL" id="MDX8443334.1"/>
    </source>
</evidence>
<feature type="domain" description="FAD dependent oxidoreductase" evidence="2">
    <location>
        <begin position="35"/>
        <end position="387"/>
    </location>
</feature>
<protein>
    <submittedName>
        <fullName evidence="3">FAD-binding oxidoreductase</fullName>
        <ecNumber evidence="3">1.-.-.-</ecNumber>
    </submittedName>
</protein>
<dbReference type="EMBL" id="JAVIIS010000060">
    <property type="protein sequence ID" value="MDX8443334.1"/>
    <property type="molecule type" value="Genomic_DNA"/>
</dbReference>
<gene>
    <name evidence="3" type="ORF">RFM51_27575</name>
</gene>
<evidence type="ECO:0000256" key="1">
    <source>
        <dbReference type="ARBA" id="ARBA00023002"/>
    </source>
</evidence>
<dbReference type="EC" id="1.-.-.-" evidence="3"/>
<dbReference type="PANTHER" id="PTHR13847">
    <property type="entry name" value="SARCOSINE DEHYDROGENASE-RELATED"/>
    <property type="match status" value="1"/>
</dbReference>
<name>A0ABU4X8D0_9HYPH</name>
<dbReference type="Proteomes" id="UP001272097">
    <property type="component" value="Unassembled WGS sequence"/>
</dbReference>
<dbReference type="Pfam" id="PF01266">
    <property type="entry name" value="DAO"/>
    <property type="match status" value="1"/>
</dbReference>
<dbReference type="RefSeq" id="WP_320217322.1">
    <property type="nucleotide sequence ID" value="NZ_JAVIIS010000060.1"/>
</dbReference>